<proteinExistence type="predicted"/>
<protein>
    <submittedName>
        <fullName evidence="1">35 kDa protein</fullName>
    </submittedName>
</protein>
<dbReference type="InterPro" id="IPR008398">
    <property type="entry name" value="Allexi_40kDa"/>
</dbReference>
<organism evidence="1">
    <name type="scientific">White ash mosaic virus</name>
    <dbReference type="NCBI Taxonomy" id="375547"/>
    <lineage>
        <taxon>Viruses</taxon>
        <taxon>Riboviria</taxon>
        <taxon>Orthornavirae</taxon>
        <taxon>Kitrinoviricota</taxon>
        <taxon>Alsuviricetes</taxon>
        <taxon>Tymovirales</taxon>
    </lineage>
</organism>
<dbReference type="Pfam" id="PF05549">
    <property type="entry name" value="Allexi_40kDa"/>
    <property type="match status" value="1"/>
</dbReference>
<name>D7PQV1_9VIRU</name>
<accession>D7PQV1</accession>
<sequence>MTYVTLDIWITFRDTVYRHFRGLLESLRAIEGFKGVWNGALQGVMALQDDMVEVKSILNAPSRPTISDVERSATLVQRNFLGLSEELIASAQHLLTNMPATQAQLAFQFQGLADLASQIQAFQHLNLQWLQHIDGRLSTLPNPTAEANSNTNVGRLQGIERTLQGILATLREAQHQNHDYGEDFRAIKSQIDAIQALLQSSHATNPSLARPVLPPFEAEHTSHICRTFGSLVHAGHAITIPMDIQGRRPSTSLSLEIFSERRPDHTYLRMELLDGRILVHSFTTCPRFELTKLPGDALALLHQHYPAFLYNLDA</sequence>
<reference evidence="1" key="1">
    <citation type="submission" date="2010-02" db="EMBL/GenBank/DDBJ databases">
        <title>Identification and characterization of a previously undescribed flexivirus causing a mosaic disease of ash (Fraxinus spp.) in the U.S.A.</title>
        <authorList>
            <person name="Lockhart B.E."/>
            <person name="Mason S.L."/>
            <person name="Machado J.E."/>
        </authorList>
    </citation>
    <scope>NUCLEOTIDE SEQUENCE</scope>
</reference>
<evidence type="ECO:0000313" key="1">
    <source>
        <dbReference type="EMBL" id="ADI70512.1"/>
    </source>
</evidence>
<dbReference type="EMBL" id="GU906791">
    <property type="protein sequence ID" value="ADI70512.1"/>
    <property type="molecule type" value="Genomic_RNA"/>
</dbReference>